<sequence length="154" mass="17912">MCSLDQRLAYGAGRRQHLETHADVVLHRKAHHIDNALHDLFTVHTESIVILKRGTVFDSDSSLDHRRAHWHNVGMETDDNLILLMRIEPRRNMARFYSLSIEPTFFGGFVVHRSWGRLGTWGQSRLEYCAEFSAAQARKEQLTGRKLKRGYTRK</sequence>
<protein>
    <submittedName>
        <fullName evidence="2">WGR domain-containing protein</fullName>
    </submittedName>
</protein>
<dbReference type="InterPro" id="IPR049809">
    <property type="entry name" value="YehF/YfeS-like_WGR"/>
</dbReference>
<evidence type="ECO:0000259" key="1">
    <source>
        <dbReference type="PROSITE" id="PS51977"/>
    </source>
</evidence>
<dbReference type="RefSeq" id="WP_265960630.1">
    <property type="nucleotide sequence ID" value="NZ_JAPEVI010000001.1"/>
</dbReference>
<dbReference type="InterPro" id="IPR008893">
    <property type="entry name" value="WGR_domain"/>
</dbReference>
<accession>A0ABT3QVI6</accession>
<organism evidence="2 3">
    <name type="scientific">Roseibium salinum</name>
    <dbReference type="NCBI Taxonomy" id="1604349"/>
    <lineage>
        <taxon>Bacteria</taxon>
        <taxon>Pseudomonadati</taxon>
        <taxon>Pseudomonadota</taxon>
        <taxon>Alphaproteobacteria</taxon>
        <taxon>Hyphomicrobiales</taxon>
        <taxon>Stappiaceae</taxon>
        <taxon>Roseibium</taxon>
    </lineage>
</organism>
<keyword evidence="3" id="KW-1185">Reference proteome</keyword>
<dbReference type="SUPFAM" id="SSF142921">
    <property type="entry name" value="WGR domain-like"/>
    <property type="match status" value="1"/>
</dbReference>
<proteinExistence type="predicted"/>
<comment type="caution">
    <text evidence="2">The sequence shown here is derived from an EMBL/GenBank/DDBJ whole genome shotgun (WGS) entry which is preliminary data.</text>
</comment>
<dbReference type="InterPro" id="IPR036930">
    <property type="entry name" value="WGR_dom_sf"/>
</dbReference>
<evidence type="ECO:0000313" key="2">
    <source>
        <dbReference type="EMBL" id="MCX2720934.1"/>
    </source>
</evidence>
<gene>
    <name evidence="2" type="ORF">ON753_00725</name>
</gene>
<evidence type="ECO:0000313" key="3">
    <source>
        <dbReference type="Proteomes" id="UP001300261"/>
    </source>
</evidence>
<reference evidence="2 3" key="1">
    <citation type="journal article" date="2016" name="Int. J. Syst. Evol. Microbiol.">
        <title>Labrenzia salina sp. nov., isolated from the rhizosphere of the halophyte Arthrocnemum macrostachyum.</title>
        <authorList>
            <person name="Camacho M."/>
            <person name="Redondo-Gomez S."/>
            <person name="Rodriguez-Llorente I."/>
            <person name="Rohde M."/>
            <person name="Sproer C."/>
            <person name="Schumann P."/>
            <person name="Klenk H.P."/>
            <person name="Montero-Calasanz M.D.C."/>
        </authorList>
    </citation>
    <scope>NUCLEOTIDE SEQUENCE [LARGE SCALE GENOMIC DNA]</scope>
    <source>
        <strain evidence="2 3">DSM 29163</strain>
    </source>
</reference>
<dbReference type="Proteomes" id="UP001300261">
    <property type="component" value="Unassembled WGS sequence"/>
</dbReference>
<dbReference type="SMART" id="SM00773">
    <property type="entry name" value="WGR"/>
    <property type="match status" value="1"/>
</dbReference>
<dbReference type="Gene3D" id="2.20.140.10">
    <property type="entry name" value="WGR domain"/>
    <property type="match status" value="1"/>
</dbReference>
<dbReference type="Pfam" id="PF05406">
    <property type="entry name" value="WGR"/>
    <property type="match status" value="1"/>
</dbReference>
<name>A0ABT3QVI6_9HYPH</name>
<dbReference type="PROSITE" id="PS51977">
    <property type="entry name" value="WGR"/>
    <property type="match status" value="1"/>
</dbReference>
<dbReference type="EMBL" id="JAPEVI010000001">
    <property type="protein sequence ID" value="MCX2720934.1"/>
    <property type="molecule type" value="Genomic_DNA"/>
</dbReference>
<dbReference type="CDD" id="cd07996">
    <property type="entry name" value="WGR_MMR_like"/>
    <property type="match status" value="1"/>
</dbReference>
<feature type="domain" description="WGR" evidence="1">
    <location>
        <begin position="72"/>
        <end position="154"/>
    </location>
</feature>